<protein>
    <submittedName>
        <fullName evidence="1">Uncharacterized protein</fullName>
    </submittedName>
</protein>
<reference evidence="1 2" key="1">
    <citation type="submission" date="2017-12" db="EMBL/GenBank/DDBJ databases">
        <title>Comparative genomics yields insights into virulence evolution of Verticillium dahliae.</title>
        <authorList>
            <person name="Fan R."/>
            <person name="Armitage A.D."/>
            <person name="Cascant-Lopez E."/>
            <person name="Sobczyk M."/>
            <person name="Cockerton H.M."/>
            <person name="Harrison R.J."/>
        </authorList>
    </citation>
    <scope>NUCLEOTIDE SEQUENCE [LARGE SCALE GENOMIC DNA]</scope>
    <source>
        <strain evidence="1 2">12008</strain>
    </source>
</reference>
<proteinExistence type="predicted"/>
<dbReference type="Proteomes" id="UP000236305">
    <property type="component" value="Unassembled WGS sequence"/>
</dbReference>
<dbReference type="AlphaFoldDB" id="A0AA44WB36"/>
<comment type="caution">
    <text evidence="1">The sequence shown here is derived from an EMBL/GenBank/DDBJ whole genome shotgun (WGS) entry which is preliminary data.</text>
</comment>
<dbReference type="EMBL" id="MPSH01000035">
    <property type="protein sequence ID" value="PNH28306.1"/>
    <property type="molecule type" value="Genomic_DNA"/>
</dbReference>
<evidence type="ECO:0000313" key="1">
    <source>
        <dbReference type="EMBL" id="PNH28306.1"/>
    </source>
</evidence>
<name>A0AA44WB36_VERDA</name>
<sequence>MASPPAKKWYHIRWYSDTDTKEERKFIRKIDALIVPYAVLAYWVKYIDQSNLSK</sequence>
<organism evidence="1 2">
    <name type="scientific">Verticillium dahliae</name>
    <name type="common">Verticillium wilt</name>
    <dbReference type="NCBI Taxonomy" id="27337"/>
    <lineage>
        <taxon>Eukaryota</taxon>
        <taxon>Fungi</taxon>
        <taxon>Dikarya</taxon>
        <taxon>Ascomycota</taxon>
        <taxon>Pezizomycotina</taxon>
        <taxon>Sordariomycetes</taxon>
        <taxon>Hypocreomycetidae</taxon>
        <taxon>Glomerellales</taxon>
        <taxon>Plectosphaerellaceae</taxon>
        <taxon>Verticillium</taxon>
    </lineage>
</organism>
<accession>A0AA44WB36</accession>
<gene>
    <name evidence="1" type="ORF">BJF96_g8448</name>
</gene>
<evidence type="ECO:0000313" key="2">
    <source>
        <dbReference type="Proteomes" id="UP000236305"/>
    </source>
</evidence>